<accession>A0ABM7SDX1</accession>
<protein>
    <recommendedName>
        <fullName evidence="3">Beta-lactamase</fullName>
    </recommendedName>
</protein>
<evidence type="ECO:0000313" key="2">
    <source>
        <dbReference type="Proteomes" id="UP000826146"/>
    </source>
</evidence>
<organism evidence="1 2">
    <name type="scientific">Helicobacter gastrofelis</name>
    <dbReference type="NCBI Taxonomy" id="2849642"/>
    <lineage>
        <taxon>Bacteria</taxon>
        <taxon>Pseudomonadati</taxon>
        <taxon>Campylobacterota</taxon>
        <taxon>Epsilonproteobacteria</taxon>
        <taxon>Campylobacterales</taxon>
        <taxon>Helicobacteraceae</taxon>
        <taxon>Helicobacter</taxon>
    </lineage>
</organism>
<evidence type="ECO:0008006" key="3">
    <source>
        <dbReference type="Google" id="ProtNLM"/>
    </source>
</evidence>
<dbReference type="Proteomes" id="UP000826146">
    <property type="component" value="Chromosome"/>
</dbReference>
<gene>
    <name evidence="1" type="ORF">NHP190012_05460</name>
</gene>
<evidence type="ECO:0000313" key="1">
    <source>
        <dbReference type="EMBL" id="BCZ18904.1"/>
    </source>
</evidence>
<sequence length="49" mass="5622">MLKNLVAQTLYNMGMIYKKRGLGKAKTFLRKAVDFGNENAMKALRAMER</sequence>
<dbReference type="EMBL" id="AP024819">
    <property type="protein sequence ID" value="BCZ18904.1"/>
    <property type="molecule type" value="Genomic_DNA"/>
</dbReference>
<reference evidence="1 2" key="1">
    <citation type="submission" date="2021-07" db="EMBL/GenBank/DDBJ databases">
        <title>Novel Helicobacter sp. Isolated from a cat.</title>
        <authorList>
            <person name="Rimbara E."/>
            <person name="Suzuki M."/>
        </authorList>
    </citation>
    <scope>NUCLEOTIDE SEQUENCE [LARGE SCALE GENOMIC DNA]</scope>
    <source>
        <strain evidence="2">NHP19-012</strain>
    </source>
</reference>
<keyword evidence="2" id="KW-1185">Reference proteome</keyword>
<name>A0ABM7SDX1_9HELI</name>
<proteinExistence type="predicted"/>